<dbReference type="Gene3D" id="1.10.4050.10">
    <property type="entry name" value="Glutamine synthase adenylyltransferase GlnE"/>
    <property type="match status" value="1"/>
</dbReference>
<dbReference type="RefSeq" id="WP_133591143.1">
    <property type="nucleotide sequence ID" value="NZ_CP037953.1"/>
</dbReference>
<dbReference type="SUPFAM" id="SSF81593">
    <property type="entry name" value="Nucleotidyltransferase substrate binding subunit/domain"/>
    <property type="match status" value="2"/>
</dbReference>
<evidence type="ECO:0000259" key="9">
    <source>
        <dbReference type="Pfam" id="PF08335"/>
    </source>
</evidence>
<evidence type="ECO:0000313" key="10">
    <source>
        <dbReference type="EMBL" id="TDQ47491.1"/>
    </source>
</evidence>
<accession>A0A4R6UKT5</accession>
<dbReference type="Pfam" id="PF03710">
    <property type="entry name" value="GlnE"/>
    <property type="match status" value="2"/>
</dbReference>
<comment type="catalytic activity">
    <reaction evidence="7">
        <text>[glutamine synthetase]-O(4)-(5'-adenylyl)-L-tyrosine + phosphate = [glutamine synthetase]-L-tyrosine + ADP</text>
        <dbReference type="Rhea" id="RHEA:43716"/>
        <dbReference type="Rhea" id="RHEA-COMP:10660"/>
        <dbReference type="Rhea" id="RHEA-COMP:10661"/>
        <dbReference type="ChEBI" id="CHEBI:43474"/>
        <dbReference type="ChEBI" id="CHEBI:46858"/>
        <dbReference type="ChEBI" id="CHEBI:83624"/>
        <dbReference type="ChEBI" id="CHEBI:456216"/>
        <dbReference type="EC" id="2.7.7.89"/>
    </reaction>
</comment>
<gene>
    <name evidence="7" type="primary">glnE</name>
    <name evidence="10" type="ORF">EV696_11083</name>
</gene>
<dbReference type="InterPro" id="IPR005190">
    <property type="entry name" value="GlnE_rpt_dom"/>
</dbReference>
<sequence>MSASAFQPSLTDALLDKGLQRWQQVEALASGKWPSSFKSQAQTAFALSDFVFENVQREPNLLIELLQTGRLQLDERVAQYFQHGDSLAAIKEENELMRALRRWRQQEMLCIAWRDINGLAPVEETLRHLSQFADAVISTAMRFIEQEFASRHGQPLTENGTPQQMLILGMGKLGGEELNFSSDIDLIFAYSEDGETAGPRKMEHQSFFTRVGQKLIQLLSTPTADGIVFRTDMRLRPYGDSGPLAMSLDAMEDYYQDQGREWERFAMIKARVMHGDPNVRERYAAMIKPFVYRRYIDYGVLEAIRRLKALINQDLRRKQHGDNIKLGAGGIREVEFIVQAFQLIKGGREPMLQSRQLLPTLTALDKLGLLEQHEAKQLRESYLFLRKAENILQAQRDQQTQILPDNDERKAMLAASLGYVDYKDFRIALDQHRDAVHSLFAGVFGAPTPLADKPQAPSPFRSLWLQQLPENEALTVLKKHGFTGAEETLETLYSFRRSTMLRQLSERGRTRIDSLMPLLLTQSASTEAPDEALKRVMQLLKAVCRRTAYLELLSENQTALSHLVKLCGESIFISNLLTQFPILLDDLLDAEALYQPPAPDTLRQELQLALLRIERDDQELLMETLREFRNSHMLRVAAANLAGALDIVQVSRQLTALAEAILSEVLELAWQQLAHKHGQPPLLHEEKPFLIIGYGKLGGGELSFSSDLDLVFLYEGDVNAITDGERSIGIDQFFTRLAQRIMHMLSTRTPAGILYEVDTRLRPSGSSGLLVCSLEAYAQYQDDEAWTWEHQALVRARAVAGSQRLATRFREMRLKVLQRSRPIEKLRADVISMRNKMREALDKSNTQCWDIKQGEGGVIDIEFLVQYWVLQHAGDLDRALQLSHSVSLLEQLAERDLIAETDVASLREAYRVYRDTVNRLSLQDKPNLLGPEQMREHRDKVLAIWQRHMAEQSEEGR</sequence>
<feature type="region of interest" description="Adenylyl transferase" evidence="7">
    <location>
        <begin position="457"/>
        <end position="957"/>
    </location>
</feature>
<evidence type="ECO:0000259" key="8">
    <source>
        <dbReference type="Pfam" id="PF03710"/>
    </source>
</evidence>
<dbReference type="Gene3D" id="1.20.120.330">
    <property type="entry name" value="Nucleotidyltransferases domain 2"/>
    <property type="match status" value="2"/>
</dbReference>
<keyword evidence="6 7" id="KW-0511">Multifunctional enzyme</keyword>
<keyword evidence="2 7" id="KW-0548">Nucleotidyltransferase</keyword>
<name>A0A4R6UKT5_9GAMM</name>
<keyword evidence="11" id="KW-1185">Reference proteome</keyword>
<evidence type="ECO:0000256" key="7">
    <source>
        <dbReference type="HAMAP-Rule" id="MF_00802"/>
    </source>
</evidence>
<comment type="caution">
    <text evidence="10">The sequence shown here is derived from an EMBL/GenBank/DDBJ whole genome shotgun (WGS) entry which is preliminary data.</text>
</comment>
<dbReference type="EC" id="2.7.7.42" evidence="7"/>
<dbReference type="GO" id="GO:0000820">
    <property type="term" value="P:regulation of glutamine family amino acid metabolic process"/>
    <property type="evidence" value="ECO:0007669"/>
    <property type="project" value="UniProtKB-UniRule"/>
</dbReference>
<dbReference type="CDD" id="cd05401">
    <property type="entry name" value="NT_GlnE_GlnD_like"/>
    <property type="match status" value="2"/>
</dbReference>
<dbReference type="Gene3D" id="3.30.460.10">
    <property type="entry name" value="Beta Polymerase, domain 2"/>
    <property type="match status" value="2"/>
</dbReference>
<keyword evidence="10" id="KW-0436">Ligase</keyword>
<evidence type="ECO:0000256" key="4">
    <source>
        <dbReference type="ARBA" id="ARBA00022840"/>
    </source>
</evidence>
<keyword evidence="3 7" id="KW-0547">Nucleotide-binding</keyword>
<dbReference type="GO" id="GO:0000287">
    <property type="term" value="F:magnesium ion binding"/>
    <property type="evidence" value="ECO:0007669"/>
    <property type="project" value="UniProtKB-UniRule"/>
</dbReference>
<evidence type="ECO:0000256" key="3">
    <source>
        <dbReference type="ARBA" id="ARBA00022741"/>
    </source>
</evidence>
<dbReference type="FunFam" id="3.30.460.10:FF:000009">
    <property type="entry name" value="Bifunctional glutamine synthetase adenylyltransferase/adenylyl-removing enzyme"/>
    <property type="match status" value="2"/>
</dbReference>
<dbReference type="Gene3D" id="1.20.120.1510">
    <property type="match status" value="1"/>
</dbReference>
<protein>
    <recommendedName>
        <fullName evidence="7">Bifunctional glutamine synthetase adenylyltransferase/adenylyl-removing enzyme</fullName>
    </recommendedName>
    <alternativeName>
        <fullName evidence="7">ATP:glutamine synthetase adenylyltransferase</fullName>
    </alternativeName>
    <alternativeName>
        <fullName evidence="7">ATase</fullName>
    </alternativeName>
    <domain>
        <recommendedName>
            <fullName evidence="7">Glutamine synthetase adenylyl-L-tyrosine phosphorylase</fullName>
            <ecNumber evidence="7">2.7.7.89</ecNumber>
        </recommendedName>
        <alternativeName>
            <fullName evidence="7">Adenylyl removase</fullName>
            <shortName evidence="7">AR</shortName>
            <shortName evidence="7">AT-N</shortName>
        </alternativeName>
    </domain>
    <domain>
        <recommendedName>
            <fullName evidence="7">Glutamine synthetase adenylyl transferase</fullName>
            <ecNumber evidence="7">2.7.7.42</ecNumber>
        </recommendedName>
        <alternativeName>
            <fullName evidence="7">Adenylyl transferase</fullName>
            <shortName evidence="7">AT</shortName>
            <shortName evidence="7">AT-C</shortName>
        </alternativeName>
    </domain>
</protein>
<dbReference type="InterPro" id="IPR013546">
    <property type="entry name" value="PII_UdlTrfase/GS_AdlTrfase"/>
</dbReference>
<dbReference type="OrthoDB" id="9759366at2"/>
<feature type="domain" description="PII-uridylyltransferase/Glutamine-synthetase adenylyltransferase" evidence="9">
    <location>
        <begin position="306"/>
        <end position="444"/>
    </location>
</feature>
<feature type="domain" description="PII-uridylyltransferase/Glutamine-synthetase adenylyltransferase" evidence="9">
    <location>
        <begin position="838"/>
        <end position="924"/>
    </location>
</feature>
<evidence type="ECO:0000256" key="1">
    <source>
        <dbReference type="ARBA" id="ARBA00022679"/>
    </source>
</evidence>
<keyword evidence="1 7" id="KW-0808">Transferase</keyword>
<feature type="domain" description="Glutamate-ammonia ligase adenylyltransferase repeated" evidence="8">
    <location>
        <begin position="561"/>
        <end position="811"/>
    </location>
</feature>
<evidence type="ECO:0000256" key="6">
    <source>
        <dbReference type="ARBA" id="ARBA00023268"/>
    </source>
</evidence>
<evidence type="ECO:0000313" key="11">
    <source>
        <dbReference type="Proteomes" id="UP000295375"/>
    </source>
</evidence>
<dbReference type="GO" id="GO:0005524">
    <property type="term" value="F:ATP binding"/>
    <property type="evidence" value="ECO:0007669"/>
    <property type="project" value="UniProtKB-UniRule"/>
</dbReference>
<dbReference type="GO" id="GO:0005829">
    <property type="term" value="C:cytosol"/>
    <property type="evidence" value="ECO:0007669"/>
    <property type="project" value="TreeGrafter"/>
</dbReference>
<dbReference type="EC" id="2.7.7.89" evidence="7"/>
<reference evidence="10 11" key="1">
    <citation type="submission" date="2019-03" db="EMBL/GenBank/DDBJ databases">
        <title>Genomic Encyclopedia of Type Strains, Phase IV (KMG-IV): sequencing the most valuable type-strain genomes for metagenomic binning, comparative biology and taxonomic classification.</title>
        <authorList>
            <person name="Goeker M."/>
        </authorList>
    </citation>
    <scope>NUCLEOTIDE SEQUENCE [LARGE SCALE GENOMIC DNA]</scope>
    <source>
        <strain evidence="10 11">DSM 103792</strain>
    </source>
</reference>
<organism evidence="10 11">
    <name type="scientific">Permianibacter aggregans</name>
    <dbReference type="NCBI Taxonomy" id="1510150"/>
    <lineage>
        <taxon>Bacteria</taxon>
        <taxon>Pseudomonadati</taxon>
        <taxon>Pseudomonadota</taxon>
        <taxon>Gammaproteobacteria</taxon>
        <taxon>Pseudomonadales</taxon>
        <taxon>Pseudomonadaceae</taxon>
        <taxon>Permianibacter</taxon>
    </lineage>
</organism>
<comment type="similarity">
    <text evidence="7">Belongs to the GlnE family.</text>
</comment>
<comment type="function">
    <text evidence="7">Involved in the regulation of glutamine synthetase GlnA, a key enzyme in the process to assimilate ammonia. When cellular nitrogen levels are high, the C-terminal adenylyl transferase (AT) inactivates GlnA by covalent transfer of an adenylyl group from ATP to specific tyrosine residue of GlnA, thus reducing its activity. Conversely, when nitrogen levels are low, the N-terminal adenylyl removase (AR) activates GlnA by removing the adenylyl group by phosphorolysis, increasing its activity. The regulatory region of GlnE binds the signal transduction protein PII (GlnB) which indicates the nitrogen status of the cell.</text>
</comment>
<dbReference type="InterPro" id="IPR023057">
    <property type="entry name" value="GlnE"/>
</dbReference>
<proteinExistence type="inferred from homology"/>
<dbReference type="PANTHER" id="PTHR30621:SF0">
    <property type="entry name" value="BIFUNCTIONAL GLUTAMINE SYNTHETASE ADENYLYLTRANSFERASE_ADENYLYL-REMOVING ENZYME"/>
    <property type="match status" value="1"/>
</dbReference>
<dbReference type="InterPro" id="IPR043519">
    <property type="entry name" value="NT_sf"/>
</dbReference>
<comment type="catalytic activity">
    <reaction evidence="7">
        <text>[glutamine synthetase]-L-tyrosine + ATP = [glutamine synthetase]-O(4)-(5'-adenylyl)-L-tyrosine + diphosphate</text>
        <dbReference type="Rhea" id="RHEA:18589"/>
        <dbReference type="Rhea" id="RHEA-COMP:10660"/>
        <dbReference type="Rhea" id="RHEA-COMP:10661"/>
        <dbReference type="ChEBI" id="CHEBI:30616"/>
        <dbReference type="ChEBI" id="CHEBI:33019"/>
        <dbReference type="ChEBI" id="CHEBI:46858"/>
        <dbReference type="ChEBI" id="CHEBI:83624"/>
        <dbReference type="EC" id="2.7.7.42"/>
    </reaction>
</comment>
<dbReference type="GO" id="GO:0008882">
    <property type="term" value="F:[glutamate-ammonia-ligase] adenylyltransferase activity"/>
    <property type="evidence" value="ECO:0007669"/>
    <property type="project" value="UniProtKB-UniRule"/>
</dbReference>
<keyword evidence="5 7" id="KW-0460">Magnesium</keyword>
<evidence type="ECO:0000256" key="2">
    <source>
        <dbReference type="ARBA" id="ARBA00022695"/>
    </source>
</evidence>
<feature type="region of interest" description="Adenylyl removase" evidence="7">
    <location>
        <begin position="1"/>
        <end position="448"/>
    </location>
</feature>
<dbReference type="GO" id="GO:0047388">
    <property type="term" value="F:[glutamine synthetase]-adenylyl-L-tyrosine phosphorylase activity"/>
    <property type="evidence" value="ECO:0007669"/>
    <property type="project" value="UniProtKB-EC"/>
</dbReference>
<dbReference type="HAMAP" id="MF_00802">
    <property type="entry name" value="GlnE"/>
    <property type="match status" value="1"/>
</dbReference>
<dbReference type="Pfam" id="PF08335">
    <property type="entry name" value="GlnD_UR_UTase"/>
    <property type="match status" value="2"/>
</dbReference>
<keyword evidence="4 7" id="KW-0067">ATP-binding</keyword>
<dbReference type="AlphaFoldDB" id="A0A4R6UKT5"/>
<feature type="domain" description="Glutamate-ammonia ligase adenylyltransferase repeated" evidence="8">
    <location>
        <begin position="40"/>
        <end position="282"/>
    </location>
</feature>
<evidence type="ECO:0000256" key="5">
    <source>
        <dbReference type="ARBA" id="ARBA00022842"/>
    </source>
</evidence>
<dbReference type="FunFam" id="1.20.120.330:FF:000005">
    <property type="entry name" value="Bifunctional glutamine synthetase adenylyltransferase/adenylyl-removing enzyme"/>
    <property type="match status" value="1"/>
</dbReference>
<dbReference type="SUPFAM" id="SSF81301">
    <property type="entry name" value="Nucleotidyltransferase"/>
    <property type="match status" value="2"/>
</dbReference>
<dbReference type="NCBIfam" id="NF008292">
    <property type="entry name" value="PRK11072.1"/>
    <property type="match status" value="1"/>
</dbReference>
<comment type="cofactor">
    <cofactor evidence="7">
        <name>Mg(2+)</name>
        <dbReference type="ChEBI" id="CHEBI:18420"/>
    </cofactor>
</comment>
<dbReference type="PANTHER" id="PTHR30621">
    <property type="entry name" value="GLUTAMINE SYNTHETASE ADENYLYLTRANSFERASE"/>
    <property type="match status" value="1"/>
</dbReference>
<dbReference type="EMBL" id="SNYM01000010">
    <property type="protein sequence ID" value="TDQ47491.1"/>
    <property type="molecule type" value="Genomic_DNA"/>
</dbReference>
<dbReference type="GO" id="GO:0016874">
    <property type="term" value="F:ligase activity"/>
    <property type="evidence" value="ECO:0007669"/>
    <property type="project" value="UniProtKB-KW"/>
</dbReference>
<dbReference type="Proteomes" id="UP000295375">
    <property type="component" value="Unassembled WGS sequence"/>
</dbReference>